<sequence>MSKRDNEIETVQERLCIWFSPYFGIVVNLITVMALGLSVHHDVKWNSYTNVRFNLNIGFESTKMNARDYMDVESQQEWIDLIQRQHLLETIVICLVVVAAFLKGIHIIASSSIPPANRMPQALNTGGFVFLLSAFLEGTSAILIITSIVAADDDSNQIMELIHGPKTNWPDVMNWTAPVANEVDLYMNVYCNTHENKWVAPKQCQLTFAKVLATVRILSINDERQIKLDKEPYEYKALCELNIQYLQVFCLLNALISFTVSFNLFCNNTNQVEPFIPKRARRILGSSGIRKEGKSPLRKQRVSFETNQIDLECFEPARLATDNDTLRFHDQLLASAEGFLLREEAQL</sequence>
<protein>
    <recommendedName>
        <fullName evidence="4">C-type lectin domain-containing protein</fullName>
    </recommendedName>
</protein>
<organism evidence="2 3">
    <name type="scientific">Orchesella dallaii</name>
    <dbReference type="NCBI Taxonomy" id="48710"/>
    <lineage>
        <taxon>Eukaryota</taxon>
        <taxon>Metazoa</taxon>
        <taxon>Ecdysozoa</taxon>
        <taxon>Arthropoda</taxon>
        <taxon>Hexapoda</taxon>
        <taxon>Collembola</taxon>
        <taxon>Entomobryomorpha</taxon>
        <taxon>Entomobryoidea</taxon>
        <taxon>Orchesellidae</taxon>
        <taxon>Orchesellinae</taxon>
        <taxon>Orchesella</taxon>
    </lineage>
</organism>
<feature type="transmembrane region" description="Helical" evidence="1">
    <location>
        <begin position="128"/>
        <end position="151"/>
    </location>
</feature>
<feature type="transmembrane region" description="Helical" evidence="1">
    <location>
        <begin position="20"/>
        <end position="39"/>
    </location>
</feature>
<keyword evidence="1" id="KW-0472">Membrane</keyword>
<gene>
    <name evidence="2" type="ORF">ODALV1_LOCUS2826</name>
</gene>
<evidence type="ECO:0000313" key="3">
    <source>
        <dbReference type="Proteomes" id="UP001642540"/>
    </source>
</evidence>
<dbReference type="Proteomes" id="UP001642540">
    <property type="component" value="Unassembled WGS sequence"/>
</dbReference>
<feature type="transmembrane region" description="Helical" evidence="1">
    <location>
        <begin position="87"/>
        <end position="108"/>
    </location>
</feature>
<keyword evidence="1" id="KW-0812">Transmembrane</keyword>
<keyword evidence="3" id="KW-1185">Reference proteome</keyword>
<reference evidence="2 3" key="1">
    <citation type="submission" date="2024-08" db="EMBL/GenBank/DDBJ databases">
        <authorList>
            <person name="Cucini C."/>
            <person name="Frati F."/>
        </authorList>
    </citation>
    <scope>NUCLEOTIDE SEQUENCE [LARGE SCALE GENOMIC DNA]</scope>
</reference>
<keyword evidence="1" id="KW-1133">Transmembrane helix</keyword>
<name>A0ABP1PR72_9HEXA</name>
<feature type="transmembrane region" description="Helical" evidence="1">
    <location>
        <begin position="245"/>
        <end position="265"/>
    </location>
</feature>
<accession>A0ABP1PR72</accession>
<evidence type="ECO:0000313" key="2">
    <source>
        <dbReference type="EMBL" id="CAL8074209.1"/>
    </source>
</evidence>
<evidence type="ECO:0000256" key="1">
    <source>
        <dbReference type="SAM" id="Phobius"/>
    </source>
</evidence>
<dbReference type="EMBL" id="CAXLJM020000007">
    <property type="protein sequence ID" value="CAL8074209.1"/>
    <property type="molecule type" value="Genomic_DNA"/>
</dbReference>
<evidence type="ECO:0008006" key="4">
    <source>
        <dbReference type="Google" id="ProtNLM"/>
    </source>
</evidence>
<comment type="caution">
    <text evidence="2">The sequence shown here is derived from an EMBL/GenBank/DDBJ whole genome shotgun (WGS) entry which is preliminary data.</text>
</comment>
<proteinExistence type="predicted"/>